<evidence type="ECO:0000313" key="4">
    <source>
        <dbReference type="EMBL" id="KAB7516594.1"/>
    </source>
</evidence>
<evidence type="ECO:0000313" key="5">
    <source>
        <dbReference type="Proteomes" id="UP000326207"/>
    </source>
</evidence>
<evidence type="ECO:0000313" key="3">
    <source>
        <dbReference type="EMBL" id="KAB7513104.1"/>
    </source>
</evidence>
<protein>
    <submittedName>
        <fullName evidence="3">Uncharacterized protein</fullName>
    </submittedName>
</protein>
<feature type="transmembrane region" description="Helical" evidence="1">
    <location>
        <begin position="12"/>
        <end position="30"/>
    </location>
</feature>
<name>A0A5N5U3G6_9EURY</name>
<dbReference type="EMBL" id="QMDY01000006">
    <property type="protein sequence ID" value="KAB7516594.1"/>
    <property type="molecule type" value="Genomic_DNA"/>
</dbReference>
<proteinExistence type="predicted"/>
<accession>A0A5N5U3G6</accession>
<gene>
    <name evidence="2" type="ORF">DM867_11050</name>
    <name evidence="3" type="ORF">DMP03_12845</name>
    <name evidence="4" type="ORF">DP108_10730</name>
</gene>
<evidence type="ECO:0000313" key="2">
    <source>
        <dbReference type="EMBL" id="KAB7513038.1"/>
    </source>
</evidence>
<keyword evidence="1" id="KW-1133">Transmembrane helix</keyword>
<comment type="caution">
    <text evidence="3">The sequence shown here is derived from an EMBL/GenBank/DDBJ whole genome shotgun (WGS) entry which is preliminary data.</text>
</comment>
<sequence>MSSALASPLVRYGIGAASAAALLFLAFTAAEGPTRWFLVLLAAAEFLVTPRILEYAAEG</sequence>
<keyword evidence="7" id="KW-1185">Reference proteome</keyword>
<keyword evidence="1" id="KW-0812">Transmembrane</keyword>
<evidence type="ECO:0000256" key="1">
    <source>
        <dbReference type="SAM" id="Phobius"/>
    </source>
</evidence>
<dbReference type="Proteomes" id="UP000326865">
    <property type="component" value="Unassembled WGS sequence"/>
</dbReference>
<evidence type="ECO:0000313" key="7">
    <source>
        <dbReference type="Proteomes" id="UP000326865"/>
    </source>
</evidence>
<accession>A0A5N5UD07</accession>
<organism evidence="3 6">
    <name type="scientific">Halosegnis rubeus</name>
    <dbReference type="NCBI Taxonomy" id="2212850"/>
    <lineage>
        <taxon>Archaea</taxon>
        <taxon>Methanobacteriati</taxon>
        <taxon>Methanobacteriota</taxon>
        <taxon>Stenosarchaea group</taxon>
        <taxon>Halobacteria</taxon>
        <taxon>Halobacteriales</taxon>
        <taxon>Natronomonadaceae</taxon>
        <taxon>Halosegnis</taxon>
    </lineage>
</organism>
<dbReference type="EMBL" id="QJOW01000007">
    <property type="protein sequence ID" value="KAB7513104.1"/>
    <property type="molecule type" value="Genomic_DNA"/>
</dbReference>
<dbReference type="EMBL" id="QKKZ01000005">
    <property type="protein sequence ID" value="KAB7513038.1"/>
    <property type="molecule type" value="Genomic_DNA"/>
</dbReference>
<evidence type="ECO:0000313" key="6">
    <source>
        <dbReference type="Proteomes" id="UP000326302"/>
    </source>
</evidence>
<accession>A0A5N5U3J6</accession>
<dbReference type="Proteomes" id="UP000326207">
    <property type="component" value="Unassembled WGS sequence"/>
</dbReference>
<reference evidence="5 6" key="1">
    <citation type="submission" date="2019-10" db="EMBL/GenBank/DDBJ databases">
        <title>Unraveling microbial dark matter from salterns through culturing: the case of the genus Halosegnis.</title>
        <authorList>
            <person name="Duran-Viseras A."/>
            <person name="Andrei A.-S."/>
            <person name="Vera-Gargallo B."/>
            <person name="Ghai R."/>
            <person name="Sanchez-Porro C."/>
            <person name="Ventosa A."/>
        </authorList>
    </citation>
    <scope>NUCLEOTIDE SEQUENCE [LARGE SCALE GENOMIC DNA]</scope>
    <source>
        <strain evidence="3 6">F17-44</strain>
        <strain evidence="2 7">F18-79</strain>
        <strain evidence="4 5">F19-13</strain>
    </source>
</reference>
<dbReference type="RefSeq" id="WP_152120948.1">
    <property type="nucleotide sequence ID" value="NZ_QJOW01000007.1"/>
</dbReference>
<dbReference type="AlphaFoldDB" id="A0A5N5U3G6"/>
<keyword evidence="1" id="KW-0472">Membrane</keyword>
<dbReference type="Proteomes" id="UP000326302">
    <property type="component" value="Unassembled WGS sequence"/>
</dbReference>